<dbReference type="PROSITE" id="PS50026">
    <property type="entry name" value="EGF_3"/>
    <property type="match status" value="1"/>
</dbReference>
<dbReference type="AlphaFoldDB" id="A0A7I4YKR9"/>
<feature type="transmembrane region" description="Helical" evidence="2">
    <location>
        <begin position="349"/>
        <end position="372"/>
    </location>
</feature>
<keyword evidence="2" id="KW-0812">Transmembrane</keyword>
<feature type="disulfide bond" evidence="1">
    <location>
        <begin position="76"/>
        <end position="85"/>
    </location>
</feature>
<evidence type="ECO:0000313" key="5">
    <source>
        <dbReference type="WBParaSite" id="HCON_00105955-00001"/>
    </source>
</evidence>
<keyword evidence="1" id="KW-1015">Disulfide bond</keyword>
<dbReference type="Gene3D" id="2.10.25.10">
    <property type="entry name" value="Laminin"/>
    <property type="match status" value="1"/>
</dbReference>
<protein>
    <submittedName>
        <fullName evidence="5">EGF-like domain-containing protein</fullName>
    </submittedName>
</protein>
<feature type="transmembrane region" description="Helical" evidence="2">
    <location>
        <begin position="221"/>
        <end position="244"/>
    </location>
</feature>
<dbReference type="InterPro" id="IPR000742">
    <property type="entry name" value="EGF"/>
</dbReference>
<keyword evidence="1" id="KW-0245">EGF-like domain</keyword>
<evidence type="ECO:0000259" key="3">
    <source>
        <dbReference type="PROSITE" id="PS50026"/>
    </source>
</evidence>
<keyword evidence="2" id="KW-0472">Membrane</keyword>
<feature type="transmembrane region" description="Helical" evidence="2">
    <location>
        <begin position="325"/>
        <end position="343"/>
    </location>
</feature>
<comment type="caution">
    <text evidence="1">Lacks conserved residue(s) required for the propagation of feature annotation.</text>
</comment>
<dbReference type="WBParaSite" id="HCON_00105955-00001">
    <property type="protein sequence ID" value="HCON_00105955-00001"/>
    <property type="gene ID" value="HCON_00105955"/>
</dbReference>
<feature type="transmembrane region" description="Helical" evidence="2">
    <location>
        <begin position="149"/>
        <end position="170"/>
    </location>
</feature>
<evidence type="ECO:0000256" key="1">
    <source>
        <dbReference type="PROSITE-ProRule" id="PRU00076"/>
    </source>
</evidence>
<feature type="transmembrane region" description="Helical" evidence="2">
    <location>
        <begin position="268"/>
        <end position="292"/>
    </location>
</feature>
<feature type="domain" description="EGF-like" evidence="3">
    <location>
        <begin position="48"/>
        <end position="86"/>
    </location>
</feature>
<dbReference type="PROSITE" id="PS00022">
    <property type="entry name" value="EGF_1"/>
    <property type="match status" value="1"/>
</dbReference>
<dbReference type="OrthoDB" id="5832223at2759"/>
<dbReference type="PROSITE" id="PS01186">
    <property type="entry name" value="EGF_2"/>
    <property type="match status" value="1"/>
</dbReference>
<keyword evidence="2" id="KW-1133">Transmembrane helix</keyword>
<evidence type="ECO:0000313" key="4">
    <source>
        <dbReference type="Proteomes" id="UP000025227"/>
    </source>
</evidence>
<dbReference type="Proteomes" id="UP000025227">
    <property type="component" value="Unplaced"/>
</dbReference>
<evidence type="ECO:0000256" key="2">
    <source>
        <dbReference type="SAM" id="Phobius"/>
    </source>
</evidence>
<reference evidence="5" key="1">
    <citation type="submission" date="2020-12" db="UniProtKB">
        <authorList>
            <consortium name="WormBaseParasite"/>
        </authorList>
    </citation>
    <scope>IDENTIFICATION</scope>
    <source>
        <strain evidence="5">MHco3</strain>
    </source>
</reference>
<name>A0A7I4YKR9_HAECO</name>
<dbReference type="Pfam" id="PF23106">
    <property type="entry name" value="EGF_Teneurin"/>
    <property type="match status" value="1"/>
</dbReference>
<accession>A0A7I4YKR9</accession>
<organism evidence="4 5">
    <name type="scientific">Haemonchus contortus</name>
    <name type="common">Barber pole worm</name>
    <dbReference type="NCBI Taxonomy" id="6289"/>
    <lineage>
        <taxon>Eukaryota</taxon>
        <taxon>Metazoa</taxon>
        <taxon>Ecdysozoa</taxon>
        <taxon>Nematoda</taxon>
        <taxon>Chromadorea</taxon>
        <taxon>Rhabditida</taxon>
        <taxon>Rhabditina</taxon>
        <taxon>Rhabditomorpha</taxon>
        <taxon>Strongyloidea</taxon>
        <taxon>Trichostrongylidae</taxon>
        <taxon>Haemonchus</taxon>
    </lineage>
</organism>
<feature type="transmembrane region" description="Helical" evidence="2">
    <location>
        <begin position="176"/>
        <end position="200"/>
    </location>
</feature>
<sequence>DIKTPWTTRELNSCEQCDAYGTESCGEKEDGFVCHCYEHWSGKTCWRAPDQCKLTHLQCGEHGFCRSEVDYASCVCDYGFTGEFCTVNKTNTTVASPNHFNIGDLASEASVLVLTWNDVVIMAIKSVLLIQSPSVGQDPQTHYQNCRSFVMILAGFLALFFRHPTLFSLSYVECQWVFYIISCCCSLGIAFFAIEAFNAYELCSLKQLNSWTTQFPKYPRSYALLAFRTVFPVVAMSIIIPVIMVPKYEQAICPWSCMGRFPHETIDLWSPIVLIGMCIALIASAFSYRGLFIRKHLPHNMKKVKAYLENVSVTRRNEVEKCERDLLFTAIGPWLLLLYWITLMMSNDFVAIPGTGLLALAFAVLYSTCNFIQSVFTTPVKYSNFMWFLMRYAPANYAPKFDPVTMFSRDEVLELLRQKEIDAEKGNNSKAKALLIWNSTYPDYLPTCLRSIMLKEWTDSYLNARNSGKTKVEACYAVYNQHVLEMDPHTLHGEQTRLATFQDKKLEKDFIAAMRNVFAPIGHERRDTVSVTSMAEKVDFHIPLCSIVTIDKHGYVTQVNVLKAPVNMKSKEGRLFWKTDRNNDFIGGDSDRNYEWAMTSDEKIEAAAEEQADVVWDMAVQNCDFIQYSKALRI</sequence>
<keyword evidence="4" id="KW-1185">Reference proteome</keyword>
<proteinExistence type="predicted"/>